<dbReference type="AlphaFoldDB" id="A0A0D0AVH7"/>
<accession>A0A0D0AVH7</accession>
<dbReference type="Proteomes" id="UP000054485">
    <property type="component" value="Unassembled WGS sequence"/>
</dbReference>
<evidence type="ECO:0000313" key="2">
    <source>
        <dbReference type="Proteomes" id="UP000054485"/>
    </source>
</evidence>
<protein>
    <submittedName>
        <fullName evidence="1">Uncharacterized protein</fullName>
    </submittedName>
</protein>
<keyword evidence="2" id="KW-1185">Reference proteome</keyword>
<sequence length="153" mass="17224">MCKGSTSSGSYHLNIVHSFQTAQIIICVLLRTSDSLISISCNCTQDTQVQRIQRSNTTKMVNEGRNMLNEMCCKMEWYRSLNPVVAKTLQRLRHCPDYQGECLELQPTTVRHRFANSITVSTYVHMCMEHCASCSCNDAVTASGVLLRVVEVL</sequence>
<dbReference type="EMBL" id="KN835396">
    <property type="protein sequence ID" value="KIK38397.1"/>
    <property type="molecule type" value="Genomic_DNA"/>
</dbReference>
<reference evidence="1 2" key="1">
    <citation type="submission" date="2014-04" db="EMBL/GenBank/DDBJ databases">
        <authorList>
            <consortium name="DOE Joint Genome Institute"/>
            <person name="Kuo A."/>
            <person name="Ruytinx J."/>
            <person name="Rineau F."/>
            <person name="Colpaert J."/>
            <person name="Kohler A."/>
            <person name="Nagy L.G."/>
            <person name="Floudas D."/>
            <person name="Copeland A."/>
            <person name="Barry K.W."/>
            <person name="Cichocki N."/>
            <person name="Veneault-Fourrey C."/>
            <person name="LaButti K."/>
            <person name="Lindquist E.A."/>
            <person name="Lipzen A."/>
            <person name="Lundell T."/>
            <person name="Morin E."/>
            <person name="Murat C."/>
            <person name="Sun H."/>
            <person name="Tunlid A."/>
            <person name="Henrissat B."/>
            <person name="Grigoriev I.V."/>
            <person name="Hibbett D.S."/>
            <person name="Martin F."/>
            <person name="Nordberg H.P."/>
            <person name="Cantor M.N."/>
            <person name="Hua S.X."/>
        </authorList>
    </citation>
    <scope>NUCLEOTIDE SEQUENCE [LARGE SCALE GENOMIC DNA]</scope>
    <source>
        <strain evidence="1 2">UH-Slu-Lm8-n1</strain>
    </source>
</reference>
<reference evidence="2" key="2">
    <citation type="submission" date="2015-01" db="EMBL/GenBank/DDBJ databases">
        <title>Evolutionary Origins and Diversification of the Mycorrhizal Mutualists.</title>
        <authorList>
            <consortium name="DOE Joint Genome Institute"/>
            <consortium name="Mycorrhizal Genomics Consortium"/>
            <person name="Kohler A."/>
            <person name="Kuo A."/>
            <person name="Nagy L.G."/>
            <person name="Floudas D."/>
            <person name="Copeland A."/>
            <person name="Barry K.W."/>
            <person name="Cichocki N."/>
            <person name="Veneault-Fourrey C."/>
            <person name="LaButti K."/>
            <person name="Lindquist E.A."/>
            <person name="Lipzen A."/>
            <person name="Lundell T."/>
            <person name="Morin E."/>
            <person name="Murat C."/>
            <person name="Riley R."/>
            <person name="Ohm R."/>
            <person name="Sun H."/>
            <person name="Tunlid A."/>
            <person name="Henrissat B."/>
            <person name="Grigoriev I.V."/>
            <person name="Hibbett D.S."/>
            <person name="Martin F."/>
        </authorList>
    </citation>
    <scope>NUCLEOTIDE SEQUENCE [LARGE SCALE GENOMIC DNA]</scope>
    <source>
        <strain evidence="2">UH-Slu-Lm8-n1</strain>
    </source>
</reference>
<dbReference type="InParanoid" id="A0A0D0AVH7"/>
<evidence type="ECO:0000313" key="1">
    <source>
        <dbReference type="EMBL" id="KIK38397.1"/>
    </source>
</evidence>
<name>A0A0D0AVH7_9AGAM</name>
<organism evidence="1 2">
    <name type="scientific">Suillus luteus UH-Slu-Lm8-n1</name>
    <dbReference type="NCBI Taxonomy" id="930992"/>
    <lineage>
        <taxon>Eukaryota</taxon>
        <taxon>Fungi</taxon>
        <taxon>Dikarya</taxon>
        <taxon>Basidiomycota</taxon>
        <taxon>Agaricomycotina</taxon>
        <taxon>Agaricomycetes</taxon>
        <taxon>Agaricomycetidae</taxon>
        <taxon>Boletales</taxon>
        <taxon>Suillineae</taxon>
        <taxon>Suillaceae</taxon>
        <taxon>Suillus</taxon>
    </lineage>
</organism>
<proteinExistence type="predicted"/>
<dbReference type="HOGENOM" id="CLU_1714510_0_0_1"/>
<gene>
    <name evidence="1" type="ORF">CY34DRAFT_396274</name>
</gene>